<comment type="subcellular location">
    <subcellularLocation>
        <location evidence="8">Cytoplasm</location>
    </subcellularLocation>
</comment>
<dbReference type="NCBIfam" id="TIGR00447">
    <property type="entry name" value="pth"/>
    <property type="match status" value="1"/>
</dbReference>
<keyword evidence="8" id="KW-0963">Cytoplasm</keyword>
<dbReference type="PATRIC" id="fig|229921.5.peg.3405"/>
<feature type="binding site" evidence="8">
    <location>
        <position position="62"/>
    </location>
    <ligand>
        <name>tRNA</name>
        <dbReference type="ChEBI" id="CHEBI:17843"/>
    </ligand>
</feature>
<keyword evidence="12" id="KW-1185">Reference proteome</keyword>
<dbReference type="SUPFAM" id="SSF53178">
    <property type="entry name" value="Peptidyl-tRNA hydrolase-like"/>
    <property type="match status" value="1"/>
</dbReference>
<evidence type="ECO:0000256" key="4">
    <source>
        <dbReference type="ARBA" id="ARBA00022884"/>
    </source>
</evidence>
<feature type="binding site" evidence="8">
    <location>
        <position position="12"/>
    </location>
    <ligand>
        <name>tRNA</name>
        <dbReference type="ChEBI" id="CHEBI:17843"/>
    </ligand>
</feature>
<comment type="caution">
    <text evidence="11">The sequence shown here is derived from an EMBL/GenBank/DDBJ whole genome shotgun (WGS) entry which is preliminary data.</text>
</comment>
<keyword evidence="2 8" id="KW-0820">tRNA-binding</keyword>
<feature type="binding site" evidence="8">
    <location>
        <position position="64"/>
    </location>
    <ligand>
        <name>tRNA</name>
        <dbReference type="ChEBI" id="CHEBI:17843"/>
    </ligand>
</feature>
<dbReference type="PANTHER" id="PTHR17224">
    <property type="entry name" value="PEPTIDYL-TRNA HYDROLASE"/>
    <property type="match status" value="1"/>
</dbReference>
<dbReference type="HAMAP" id="MF_00083">
    <property type="entry name" value="Pept_tRNA_hydro_bact"/>
    <property type="match status" value="1"/>
</dbReference>
<evidence type="ECO:0000313" key="11">
    <source>
        <dbReference type="EMBL" id="KPL91849.1"/>
    </source>
</evidence>
<evidence type="ECO:0000256" key="8">
    <source>
        <dbReference type="HAMAP-Rule" id="MF_00083"/>
    </source>
</evidence>
<feature type="active site" description="Proton acceptor" evidence="8">
    <location>
        <position position="17"/>
    </location>
</feature>
<dbReference type="AlphaFoldDB" id="A0A0P6YMJ6"/>
<organism evidence="11 12">
    <name type="scientific">Levilinea saccharolytica</name>
    <dbReference type="NCBI Taxonomy" id="229921"/>
    <lineage>
        <taxon>Bacteria</taxon>
        <taxon>Bacillati</taxon>
        <taxon>Chloroflexota</taxon>
        <taxon>Anaerolineae</taxon>
        <taxon>Anaerolineales</taxon>
        <taxon>Anaerolineaceae</taxon>
        <taxon>Levilinea</taxon>
    </lineage>
</organism>
<dbReference type="EMBL" id="LGCM01000002">
    <property type="protein sequence ID" value="KPL91849.1"/>
    <property type="molecule type" value="Genomic_DNA"/>
</dbReference>
<gene>
    <name evidence="8" type="primary">pth</name>
    <name evidence="11" type="ORF">ADN01_00200</name>
</gene>
<dbReference type="GO" id="GO:0006515">
    <property type="term" value="P:protein quality control for misfolded or incompletely synthesized proteins"/>
    <property type="evidence" value="ECO:0007669"/>
    <property type="project" value="UniProtKB-UniRule"/>
</dbReference>
<dbReference type="PANTHER" id="PTHR17224:SF1">
    <property type="entry name" value="PEPTIDYL-TRNA HYDROLASE"/>
    <property type="match status" value="1"/>
</dbReference>
<dbReference type="Gene3D" id="3.40.50.1470">
    <property type="entry name" value="Peptidyl-tRNA hydrolase"/>
    <property type="match status" value="1"/>
</dbReference>
<name>A0A0P6YMJ6_9CHLR</name>
<evidence type="ECO:0000313" key="12">
    <source>
        <dbReference type="Proteomes" id="UP000050501"/>
    </source>
</evidence>
<feature type="site" description="Discriminates between blocked and unblocked aminoacyl-tRNA" evidence="8">
    <location>
        <position position="7"/>
    </location>
</feature>
<dbReference type="EC" id="3.1.1.29" evidence="1 8"/>
<accession>A0A0P6YMJ6</accession>
<proteinExistence type="inferred from homology"/>
<reference evidence="11 12" key="1">
    <citation type="submission" date="2015-07" db="EMBL/GenBank/DDBJ databases">
        <title>Genome sequence of Levilinea saccharolytica DSM 16555.</title>
        <authorList>
            <person name="Hemp J."/>
            <person name="Ward L.M."/>
            <person name="Pace L.A."/>
            <person name="Fischer W.W."/>
        </authorList>
    </citation>
    <scope>NUCLEOTIDE SEQUENCE [LARGE SCALE GENOMIC DNA]</scope>
    <source>
        <strain evidence="11 12">KIBI-1</strain>
    </source>
</reference>
<dbReference type="InterPro" id="IPR036416">
    <property type="entry name" value="Pept_tRNA_hydro_sf"/>
</dbReference>
<dbReference type="Pfam" id="PF01195">
    <property type="entry name" value="Pept_tRNA_hydro"/>
    <property type="match status" value="1"/>
</dbReference>
<evidence type="ECO:0000256" key="2">
    <source>
        <dbReference type="ARBA" id="ARBA00022555"/>
    </source>
</evidence>
<comment type="function">
    <text evidence="8">Catalyzes the release of premature peptidyl moieties from peptidyl-tRNA molecules trapped in stalled 50S ribosomal subunits, and thus maintains levels of free tRNAs and 50S ribosomes.</text>
</comment>
<dbReference type="OrthoDB" id="9800507at2"/>
<dbReference type="InterPro" id="IPR018171">
    <property type="entry name" value="Pept_tRNA_hydro_CS"/>
</dbReference>
<evidence type="ECO:0000256" key="7">
    <source>
        <dbReference type="ARBA" id="ARBA00050038"/>
    </source>
</evidence>
<evidence type="ECO:0000256" key="3">
    <source>
        <dbReference type="ARBA" id="ARBA00022801"/>
    </source>
</evidence>
<keyword evidence="4 8" id="KW-0694">RNA-binding</keyword>
<comment type="catalytic activity">
    <reaction evidence="6 8 9">
        <text>an N-acyl-L-alpha-aminoacyl-tRNA + H2O = an N-acyl-L-amino acid + a tRNA + H(+)</text>
        <dbReference type="Rhea" id="RHEA:54448"/>
        <dbReference type="Rhea" id="RHEA-COMP:10123"/>
        <dbReference type="Rhea" id="RHEA-COMP:13883"/>
        <dbReference type="ChEBI" id="CHEBI:15377"/>
        <dbReference type="ChEBI" id="CHEBI:15378"/>
        <dbReference type="ChEBI" id="CHEBI:59874"/>
        <dbReference type="ChEBI" id="CHEBI:78442"/>
        <dbReference type="ChEBI" id="CHEBI:138191"/>
        <dbReference type="EC" id="3.1.1.29"/>
    </reaction>
</comment>
<comment type="similarity">
    <text evidence="5 8 10">Belongs to the PTH family.</text>
</comment>
<evidence type="ECO:0000256" key="10">
    <source>
        <dbReference type="RuleBase" id="RU004320"/>
    </source>
</evidence>
<protein>
    <recommendedName>
        <fullName evidence="7 8">Peptidyl-tRNA hydrolase</fullName>
        <shortName evidence="8">Pth</shortName>
        <ecNumber evidence="1 8">3.1.1.29</ecNumber>
    </recommendedName>
</protein>
<dbReference type="InterPro" id="IPR001328">
    <property type="entry name" value="Pept_tRNA_hydro"/>
</dbReference>
<dbReference type="PROSITE" id="PS01195">
    <property type="entry name" value="PEPT_TRNA_HYDROL_1"/>
    <property type="match status" value="1"/>
</dbReference>
<comment type="subunit">
    <text evidence="8">Monomer.</text>
</comment>
<evidence type="ECO:0000256" key="5">
    <source>
        <dbReference type="ARBA" id="ARBA00038063"/>
    </source>
</evidence>
<feature type="site" description="Stabilizes the basic form of H active site to accept a proton" evidence="8">
    <location>
        <position position="89"/>
    </location>
</feature>
<keyword evidence="3 8" id="KW-0378">Hydrolase</keyword>
<evidence type="ECO:0000256" key="1">
    <source>
        <dbReference type="ARBA" id="ARBA00013260"/>
    </source>
</evidence>
<dbReference type="CDD" id="cd00462">
    <property type="entry name" value="PTH"/>
    <property type="match status" value="1"/>
</dbReference>
<sequence length="189" mass="20701">MLAGLGNPGREYRDTRHNIGFMVVDALCRQLDVRMTRVQSKALIVQVPYGPHKIILAKPQTYMNLSGQSVAALMRFYRIENADLLVAHDDIDLPFGTLRMRPGGGSAGQKGIASIIAQLGSQDFPRLRMGVGRPPGQKTAADYVLRGFSPAEQDTLQFILERAVQAALTYVRAGLQTAMNQFNGNLSVD</sequence>
<evidence type="ECO:0000256" key="9">
    <source>
        <dbReference type="RuleBase" id="RU000673"/>
    </source>
</evidence>
<dbReference type="GO" id="GO:0005737">
    <property type="term" value="C:cytoplasm"/>
    <property type="evidence" value="ECO:0007669"/>
    <property type="project" value="UniProtKB-SubCell"/>
</dbReference>
<dbReference type="GO" id="GO:0000049">
    <property type="term" value="F:tRNA binding"/>
    <property type="evidence" value="ECO:0007669"/>
    <property type="project" value="UniProtKB-UniRule"/>
</dbReference>
<dbReference type="FunFam" id="3.40.50.1470:FF:000001">
    <property type="entry name" value="Peptidyl-tRNA hydrolase"/>
    <property type="match status" value="1"/>
</dbReference>
<comment type="function">
    <text evidence="8">Hydrolyzes ribosome-free peptidyl-tRNAs (with 1 or more amino acids incorporated), which drop off the ribosome during protein synthesis, or as a result of ribosome stalling.</text>
</comment>
<dbReference type="STRING" id="229921.ADN01_00200"/>
<dbReference type="GO" id="GO:0004045">
    <property type="term" value="F:peptidyl-tRNA hydrolase activity"/>
    <property type="evidence" value="ECO:0007669"/>
    <property type="project" value="UniProtKB-UniRule"/>
</dbReference>
<evidence type="ECO:0000256" key="6">
    <source>
        <dbReference type="ARBA" id="ARBA00048707"/>
    </source>
</evidence>
<dbReference type="GO" id="GO:0072344">
    <property type="term" value="P:rescue of stalled ribosome"/>
    <property type="evidence" value="ECO:0007669"/>
    <property type="project" value="UniProtKB-UniRule"/>
</dbReference>
<dbReference type="Proteomes" id="UP000050501">
    <property type="component" value="Unassembled WGS sequence"/>
</dbReference>
<comment type="caution">
    <text evidence="8">Lacks conserved residue(s) required for the propagation of feature annotation.</text>
</comment>